<dbReference type="OrthoDB" id="10511076at2759"/>
<keyword evidence="2" id="KW-1185">Reference proteome</keyword>
<accession>A0A5N5DID0</accession>
<sequence length="84" mass="9599">MDTNNAATQDHNELFTANSERVTSLCDKYDEQLKIYEGMIRDKDGQVKALRAIQAANDKKIADLEKQLKEMMGELHDMNDLVPE</sequence>
<evidence type="ECO:0000313" key="1">
    <source>
        <dbReference type="EMBL" id="KAB2576772.1"/>
    </source>
</evidence>
<proteinExistence type="predicted"/>
<gene>
    <name evidence="1" type="ORF">DBV05_g4574</name>
</gene>
<name>A0A5N5DID0_9PEZI</name>
<comment type="caution">
    <text evidence="1">The sequence shown here is derived from an EMBL/GenBank/DDBJ whole genome shotgun (WGS) entry which is preliminary data.</text>
</comment>
<reference evidence="1 2" key="1">
    <citation type="journal article" date="2019" name="Sci. Rep.">
        <title>A multi-omics analysis of the grapevine pathogen Lasiodiplodia theobromae reveals that temperature affects the expression of virulence- and pathogenicity-related genes.</title>
        <authorList>
            <person name="Felix C."/>
            <person name="Meneses R."/>
            <person name="Goncalves M.F.M."/>
            <person name="Tilleman L."/>
            <person name="Duarte A.S."/>
            <person name="Jorrin-Novo J.V."/>
            <person name="Van de Peer Y."/>
            <person name="Deforce D."/>
            <person name="Van Nieuwerburgh F."/>
            <person name="Esteves A.C."/>
            <person name="Alves A."/>
        </authorList>
    </citation>
    <scope>NUCLEOTIDE SEQUENCE [LARGE SCALE GENOMIC DNA]</scope>
    <source>
        <strain evidence="1 2">LA-SOL3</strain>
    </source>
</reference>
<evidence type="ECO:0000313" key="2">
    <source>
        <dbReference type="Proteomes" id="UP000325902"/>
    </source>
</evidence>
<protein>
    <submittedName>
        <fullName evidence="1">Uncharacterized protein</fullName>
    </submittedName>
</protein>
<organism evidence="1 2">
    <name type="scientific">Lasiodiplodia theobromae</name>
    <dbReference type="NCBI Taxonomy" id="45133"/>
    <lineage>
        <taxon>Eukaryota</taxon>
        <taxon>Fungi</taxon>
        <taxon>Dikarya</taxon>
        <taxon>Ascomycota</taxon>
        <taxon>Pezizomycotina</taxon>
        <taxon>Dothideomycetes</taxon>
        <taxon>Dothideomycetes incertae sedis</taxon>
        <taxon>Botryosphaeriales</taxon>
        <taxon>Botryosphaeriaceae</taxon>
        <taxon>Lasiodiplodia</taxon>
    </lineage>
</organism>
<dbReference type="EMBL" id="VCHE01000021">
    <property type="protein sequence ID" value="KAB2576772.1"/>
    <property type="molecule type" value="Genomic_DNA"/>
</dbReference>
<dbReference type="Proteomes" id="UP000325902">
    <property type="component" value="Unassembled WGS sequence"/>
</dbReference>
<dbReference type="AlphaFoldDB" id="A0A5N5DID0"/>